<evidence type="ECO:0000313" key="3">
    <source>
        <dbReference type="Proteomes" id="UP001597101"/>
    </source>
</evidence>
<evidence type="ECO:0000313" key="2">
    <source>
        <dbReference type="EMBL" id="MFD0916478.1"/>
    </source>
</evidence>
<dbReference type="Proteomes" id="UP001597101">
    <property type="component" value="Unassembled WGS sequence"/>
</dbReference>
<dbReference type="InterPro" id="IPR025187">
    <property type="entry name" value="DUF4112"/>
</dbReference>
<organism evidence="2 3">
    <name type="scientific">Pseudahrensia aquimaris</name>
    <dbReference type="NCBI Taxonomy" id="744461"/>
    <lineage>
        <taxon>Bacteria</taxon>
        <taxon>Pseudomonadati</taxon>
        <taxon>Pseudomonadota</taxon>
        <taxon>Alphaproteobacteria</taxon>
        <taxon>Hyphomicrobiales</taxon>
        <taxon>Ahrensiaceae</taxon>
        <taxon>Pseudahrensia</taxon>
    </lineage>
</organism>
<dbReference type="EMBL" id="JBHTJV010000006">
    <property type="protein sequence ID" value="MFD0916478.1"/>
    <property type="molecule type" value="Genomic_DNA"/>
</dbReference>
<feature type="transmembrane region" description="Helical" evidence="1">
    <location>
        <begin position="56"/>
        <end position="76"/>
    </location>
</feature>
<keyword evidence="3" id="KW-1185">Reference proteome</keyword>
<protein>
    <submittedName>
        <fullName evidence="2">DUF4112 domain-containing protein</fullName>
    </submittedName>
</protein>
<dbReference type="PANTHER" id="PTHR35519:SF2">
    <property type="entry name" value="PH DOMAIN PROTEIN"/>
    <property type="match status" value="1"/>
</dbReference>
<comment type="caution">
    <text evidence="2">The sequence shown here is derived from an EMBL/GenBank/DDBJ whole genome shotgun (WGS) entry which is preliminary data.</text>
</comment>
<evidence type="ECO:0000256" key="1">
    <source>
        <dbReference type="SAM" id="Phobius"/>
    </source>
</evidence>
<sequence length="146" mass="16083">MSSTTSTLTAQTVRVDDLPNRPRGFLRDEHLVSVERWLDAKFTLPGTSIRFGLDGMIGLIPGIGDLATTGMSVVFIADAWKMGARKRVLARMTGNVAIDMFVGAIPLVGDLFDFAFRSNTKNLALLKREREHLLTQKIAPYSSETV</sequence>
<name>A0ABW3FFI7_9HYPH</name>
<gene>
    <name evidence="2" type="ORF">ACFQ14_08670</name>
</gene>
<dbReference type="RefSeq" id="WP_377212341.1">
    <property type="nucleotide sequence ID" value="NZ_JBHTJV010000006.1"/>
</dbReference>
<keyword evidence="1" id="KW-0472">Membrane</keyword>
<proteinExistence type="predicted"/>
<reference evidence="3" key="1">
    <citation type="journal article" date="2019" name="Int. J. Syst. Evol. Microbiol.">
        <title>The Global Catalogue of Microorganisms (GCM) 10K type strain sequencing project: providing services to taxonomists for standard genome sequencing and annotation.</title>
        <authorList>
            <consortium name="The Broad Institute Genomics Platform"/>
            <consortium name="The Broad Institute Genome Sequencing Center for Infectious Disease"/>
            <person name="Wu L."/>
            <person name="Ma J."/>
        </authorList>
    </citation>
    <scope>NUCLEOTIDE SEQUENCE [LARGE SCALE GENOMIC DNA]</scope>
    <source>
        <strain evidence="3">CCUG 60023</strain>
    </source>
</reference>
<keyword evidence="1" id="KW-0812">Transmembrane</keyword>
<dbReference type="PANTHER" id="PTHR35519">
    <property type="entry name" value="MEMBRANE PROTEINS"/>
    <property type="match status" value="1"/>
</dbReference>
<keyword evidence="1" id="KW-1133">Transmembrane helix</keyword>
<dbReference type="Pfam" id="PF13430">
    <property type="entry name" value="DUF4112"/>
    <property type="match status" value="1"/>
</dbReference>
<accession>A0ABW3FFI7</accession>